<dbReference type="InterPro" id="IPR022002">
    <property type="entry name" value="ChsH2_Znr"/>
</dbReference>
<dbReference type="InterPro" id="IPR052513">
    <property type="entry name" value="Thioester_dehydratase-like"/>
</dbReference>
<reference evidence="3" key="2">
    <citation type="submission" date="2023-04" db="EMBL/GenBank/DDBJ databases">
        <title>'Rhodoalgimonas zhirmunskyi' gen. nov., isolated from a red alga.</title>
        <authorList>
            <person name="Nedashkovskaya O.I."/>
            <person name="Otstavnykh N.Y."/>
            <person name="Bystritskaya E.P."/>
            <person name="Balabanova L.A."/>
            <person name="Isaeva M.P."/>
        </authorList>
    </citation>
    <scope>NUCLEOTIDE SEQUENCE</scope>
    <source>
        <strain evidence="3">10Alg 79</strain>
    </source>
</reference>
<dbReference type="EMBL" id="JANFFA010000003">
    <property type="protein sequence ID" value="MDQ2095155.1"/>
    <property type="molecule type" value="Genomic_DNA"/>
</dbReference>
<dbReference type="Pfam" id="PF12172">
    <property type="entry name" value="zf-ChsH2"/>
    <property type="match status" value="1"/>
</dbReference>
<name>A0AAJ1U7R8_9RHOB</name>
<dbReference type="RefSeq" id="WP_317626756.1">
    <property type="nucleotide sequence ID" value="NZ_JANFFA010000003.1"/>
</dbReference>
<dbReference type="InterPro" id="IPR012340">
    <property type="entry name" value="NA-bd_OB-fold"/>
</dbReference>
<protein>
    <recommendedName>
        <fullName evidence="2">ChsH2 rubredoxin-like zinc ribbon domain-containing protein</fullName>
    </recommendedName>
</protein>
<evidence type="ECO:0000313" key="3">
    <source>
        <dbReference type="EMBL" id="MDQ2095155.1"/>
    </source>
</evidence>
<evidence type="ECO:0000313" key="4">
    <source>
        <dbReference type="Proteomes" id="UP001227162"/>
    </source>
</evidence>
<evidence type="ECO:0000256" key="1">
    <source>
        <dbReference type="SAM" id="MobiDB-lite"/>
    </source>
</evidence>
<dbReference type="PANTHER" id="PTHR34075:SF5">
    <property type="entry name" value="BLR3430 PROTEIN"/>
    <property type="match status" value="1"/>
</dbReference>
<evidence type="ECO:0000259" key="2">
    <source>
        <dbReference type="Pfam" id="PF12172"/>
    </source>
</evidence>
<dbReference type="SUPFAM" id="SSF50249">
    <property type="entry name" value="Nucleic acid-binding proteins"/>
    <property type="match status" value="1"/>
</dbReference>
<feature type="domain" description="ChsH2 rubredoxin-like zinc ribbon" evidence="2">
    <location>
        <begin position="13"/>
        <end position="35"/>
    </location>
</feature>
<keyword evidence="4" id="KW-1185">Reference proteome</keyword>
<accession>A0AAJ1U7R8</accession>
<dbReference type="Proteomes" id="UP001227162">
    <property type="component" value="Unassembled WGS sequence"/>
</dbReference>
<dbReference type="PANTHER" id="PTHR34075">
    <property type="entry name" value="BLR3430 PROTEIN"/>
    <property type="match status" value="1"/>
</dbReference>
<organism evidence="3 4">
    <name type="scientific">Rhodalgimonas zhirmunskyi</name>
    <dbReference type="NCBI Taxonomy" id="2964767"/>
    <lineage>
        <taxon>Bacteria</taxon>
        <taxon>Pseudomonadati</taxon>
        <taxon>Pseudomonadota</taxon>
        <taxon>Alphaproteobacteria</taxon>
        <taxon>Rhodobacterales</taxon>
        <taxon>Roseobacteraceae</taxon>
        <taxon>Rhodalgimonas</taxon>
    </lineage>
</organism>
<proteinExistence type="predicted"/>
<reference evidence="3" key="1">
    <citation type="submission" date="2022-07" db="EMBL/GenBank/DDBJ databases">
        <authorList>
            <person name="Otstavnykh N."/>
            <person name="Isaeva M."/>
            <person name="Bystritskaya E."/>
        </authorList>
    </citation>
    <scope>NUCLEOTIDE SEQUENCE</scope>
    <source>
        <strain evidence="3">10Alg 79</strain>
    </source>
</reference>
<sequence>MSDTQRGIRLFECVACGHVFQIRRAFCPKCGGTRLNETCAILDGRVVACTQVHTAPLGSPTGSVPFWIVLVDTVAGPRIMASSAKALDIGERIRTTSKDPTHGPYFAHVPDDDQT</sequence>
<feature type="region of interest" description="Disordered" evidence="1">
    <location>
        <begin position="95"/>
        <end position="115"/>
    </location>
</feature>
<comment type="caution">
    <text evidence="3">The sequence shown here is derived from an EMBL/GenBank/DDBJ whole genome shotgun (WGS) entry which is preliminary data.</text>
</comment>
<dbReference type="AlphaFoldDB" id="A0AAJ1U7R8"/>
<gene>
    <name evidence="3" type="ORF">NOI20_13610</name>
</gene>